<dbReference type="AlphaFoldDB" id="A0AAJ1IIA8"/>
<organism evidence="1 2">
    <name type="scientific">Candidatus Thalassospirochaeta sargassi</name>
    <dbReference type="NCBI Taxonomy" id="3119039"/>
    <lineage>
        <taxon>Bacteria</taxon>
        <taxon>Pseudomonadati</taxon>
        <taxon>Spirochaetota</taxon>
        <taxon>Spirochaetia</taxon>
        <taxon>Spirochaetales</taxon>
        <taxon>Spirochaetaceae</taxon>
        <taxon>Candidatus Thalassospirochaeta</taxon>
    </lineage>
</organism>
<sequence>MKKELCIQAIDDAYKSKTPGSGVFIHSDVGKCYDNARMESFFVTLKKEKLYKMNTRKMR</sequence>
<protein>
    <recommendedName>
        <fullName evidence="3">Integrase catalytic domain-containing protein</fullName>
    </recommendedName>
</protein>
<name>A0AAJ1IIA8_9SPIO</name>
<comment type="caution">
    <text evidence="1">The sequence shown here is derived from an EMBL/GenBank/DDBJ whole genome shotgun (WGS) entry which is preliminary data.</text>
</comment>
<dbReference type="Proteomes" id="UP001221217">
    <property type="component" value="Unassembled WGS sequence"/>
</dbReference>
<gene>
    <name evidence="1" type="ORF">PQJ61_17225</name>
</gene>
<proteinExistence type="predicted"/>
<evidence type="ECO:0008006" key="3">
    <source>
        <dbReference type="Google" id="ProtNLM"/>
    </source>
</evidence>
<evidence type="ECO:0000313" key="2">
    <source>
        <dbReference type="Proteomes" id="UP001221217"/>
    </source>
</evidence>
<reference evidence="1 2" key="1">
    <citation type="submission" date="2022-12" db="EMBL/GenBank/DDBJ databases">
        <title>Metagenome assembled genome from gulf of manar.</title>
        <authorList>
            <person name="Kohli P."/>
            <person name="Pk S."/>
            <person name="Venkata Ramana C."/>
            <person name="Sasikala C."/>
        </authorList>
    </citation>
    <scope>NUCLEOTIDE SEQUENCE [LARGE SCALE GENOMIC DNA]</scope>
    <source>
        <strain evidence="1">JB008</strain>
    </source>
</reference>
<accession>A0AAJ1IIA8</accession>
<dbReference type="EMBL" id="JAQQAL010000049">
    <property type="protein sequence ID" value="MDC7228507.1"/>
    <property type="molecule type" value="Genomic_DNA"/>
</dbReference>
<evidence type="ECO:0000313" key="1">
    <source>
        <dbReference type="EMBL" id="MDC7228507.1"/>
    </source>
</evidence>